<dbReference type="Pfam" id="PF13602">
    <property type="entry name" value="ADH_zinc_N_2"/>
    <property type="match status" value="1"/>
</dbReference>
<dbReference type="InterPro" id="IPR044626">
    <property type="entry name" value="AOR-like"/>
</dbReference>
<evidence type="ECO:0000256" key="1">
    <source>
        <dbReference type="ARBA" id="ARBA00010371"/>
    </source>
</evidence>
<reference evidence="3 4" key="1">
    <citation type="journal article" date="2019" name="Genome Biol. Evol.">
        <title>Insights into the evolution of the New World diploid cottons (Gossypium, subgenus Houzingenia) based on genome sequencing.</title>
        <authorList>
            <person name="Grover C.E."/>
            <person name="Arick M.A. 2nd"/>
            <person name="Thrash A."/>
            <person name="Conover J.L."/>
            <person name="Sanders W.S."/>
            <person name="Peterson D.G."/>
            <person name="Frelichowski J.E."/>
            <person name="Scheffler J.A."/>
            <person name="Scheffler B.E."/>
            <person name="Wendel J.F."/>
        </authorList>
    </citation>
    <scope>NUCLEOTIDE SEQUENCE [LARGE SCALE GENOMIC DNA]</scope>
    <source>
        <strain evidence="3">157</strain>
        <tissue evidence="3">Leaf</tissue>
    </source>
</reference>
<accession>A0A7J8N4Z3</accession>
<dbReference type="PANTHER" id="PTHR44573">
    <property type="entry name" value="NADPH-DEPENDENT ALKENAL/ONE OXIDOREDUCTASE, CHLOROPLASTIC"/>
    <property type="match status" value="1"/>
</dbReference>
<dbReference type="SUPFAM" id="SSF51735">
    <property type="entry name" value="NAD(P)-binding Rossmann-fold domains"/>
    <property type="match status" value="1"/>
</dbReference>
<dbReference type="Gene3D" id="3.90.180.10">
    <property type="entry name" value="Medium-chain alcohol dehydrogenases, catalytic domain"/>
    <property type="match status" value="1"/>
</dbReference>
<proteinExistence type="inferred from homology"/>
<organism evidence="3 4">
    <name type="scientific">Gossypium lobatum</name>
    <dbReference type="NCBI Taxonomy" id="34289"/>
    <lineage>
        <taxon>Eukaryota</taxon>
        <taxon>Viridiplantae</taxon>
        <taxon>Streptophyta</taxon>
        <taxon>Embryophyta</taxon>
        <taxon>Tracheophyta</taxon>
        <taxon>Spermatophyta</taxon>
        <taxon>Magnoliopsida</taxon>
        <taxon>eudicotyledons</taxon>
        <taxon>Gunneridae</taxon>
        <taxon>Pentapetalae</taxon>
        <taxon>rosids</taxon>
        <taxon>malvids</taxon>
        <taxon>Malvales</taxon>
        <taxon>Malvaceae</taxon>
        <taxon>Malvoideae</taxon>
        <taxon>Gossypium</taxon>
    </lineage>
</organism>
<comment type="caution">
    <text evidence="3">The sequence shown here is derived from an EMBL/GenBank/DDBJ whole genome shotgun (WGS) entry which is preliminary data.</text>
</comment>
<feature type="non-terminal residue" evidence="3">
    <location>
        <position position="1"/>
    </location>
</feature>
<dbReference type="EMBL" id="JABEZX010000012">
    <property type="protein sequence ID" value="MBA0571902.1"/>
    <property type="molecule type" value="Genomic_DNA"/>
</dbReference>
<evidence type="ECO:0000313" key="3">
    <source>
        <dbReference type="EMBL" id="MBA0571902.1"/>
    </source>
</evidence>
<evidence type="ECO:0000256" key="2">
    <source>
        <dbReference type="ARBA" id="ARBA00023002"/>
    </source>
</evidence>
<name>A0A7J8N4Z3_9ROSI</name>
<keyword evidence="4" id="KW-1185">Reference proteome</keyword>
<keyword evidence="2" id="KW-0560">Oxidoreductase</keyword>
<evidence type="ECO:0008006" key="5">
    <source>
        <dbReference type="Google" id="ProtNLM"/>
    </source>
</evidence>
<dbReference type="PANTHER" id="PTHR44573:SF3">
    <property type="entry name" value="CYTOSOLIC ALKENAL_ONE OXIDOREDUCTASE"/>
    <property type="match status" value="1"/>
</dbReference>
<dbReference type="Proteomes" id="UP000593572">
    <property type="component" value="Unassembled WGS sequence"/>
</dbReference>
<comment type="similarity">
    <text evidence="1">Belongs to the zinc-containing alcohol dehydrogenase family. Quinone oxidoreductase subfamily.</text>
</comment>
<protein>
    <recommendedName>
        <fullName evidence="5">Alcohol dehydrogenase-like C-terminal domain-containing protein</fullName>
    </recommendedName>
</protein>
<dbReference type="InterPro" id="IPR036291">
    <property type="entry name" value="NAD(P)-bd_dom_sf"/>
</dbReference>
<dbReference type="Gene3D" id="3.40.50.720">
    <property type="entry name" value="NAD(P)-binding Rossmann-like Domain"/>
    <property type="match status" value="1"/>
</dbReference>
<evidence type="ECO:0000313" key="4">
    <source>
        <dbReference type="Proteomes" id="UP000593572"/>
    </source>
</evidence>
<sequence length="141" mass="15063">LAKQVYGASKIAATASTGKLDLLKSLGADLPIDYTNQNFEDLPEKFDVVYDAVGQCERAVKAVREGGEVVTIYGAVVPPATTFILTSNGAILEKLEPFLESGKVKPMIDPNGIFPFSETPQAFAYLETGRVTGKVVISIIP</sequence>
<gene>
    <name evidence="3" type="ORF">Golob_002271</name>
</gene>
<dbReference type="GO" id="GO:0016628">
    <property type="term" value="F:oxidoreductase activity, acting on the CH-CH group of donors, NAD or NADP as acceptor"/>
    <property type="evidence" value="ECO:0007669"/>
    <property type="project" value="InterPro"/>
</dbReference>
<dbReference type="AlphaFoldDB" id="A0A7J8N4Z3"/>